<reference evidence="2" key="1">
    <citation type="submission" date="2022-09" db="EMBL/GenBank/DDBJ databases">
        <title>Intensive care unit water sources are persistently colonized with multi-drug resistant bacteria and are the site of extensive horizontal gene transfer of antibiotic resistance genes.</title>
        <authorList>
            <person name="Diorio-Toth L."/>
        </authorList>
    </citation>
    <scope>NUCLEOTIDE SEQUENCE</scope>
    <source>
        <strain evidence="2">GD03659</strain>
    </source>
</reference>
<dbReference type="Proteomes" id="UP001162318">
    <property type="component" value="Unassembled WGS sequence"/>
</dbReference>
<gene>
    <name evidence="2" type="ORF">N5J77_26895</name>
</gene>
<evidence type="ECO:0000313" key="3">
    <source>
        <dbReference type="Proteomes" id="UP001162318"/>
    </source>
</evidence>
<keyword evidence="1" id="KW-0732">Signal</keyword>
<dbReference type="SUPFAM" id="SSF75005">
    <property type="entry name" value="Arabinanase/levansucrase/invertase"/>
    <property type="match status" value="1"/>
</dbReference>
<dbReference type="CDD" id="cd08994">
    <property type="entry name" value="GH43_62_32_68_117_130-like"/>
    <property type="match status" value="1"/>
</dbReference>
<feature type="signal peptide" evidence="1">
    <location>
        <begin position="1"/>
        <end position="21"/>
    </location>
</feature>
<protein>
    <submittedName>
        <fullName evidence="2">Glycoside hydrolase family protein</fullName>
    </submittedName>
</protein>
<keyword evidence="2" id="KW-0378">Hydrolase</keyword>
<sequence>MLVRGARLIGLLAFVASPVFSAPPTNQPAQDPSPDAKAALGPKPFISYFKPMPAARLSESVWGAAEVGRRDPLNGLEDATLAKWNYWDGQILQGSDGKYRMFASRWGQALGHMAWGQSLAVSAISNSLYGPYRDTGLIWPKNEGGKGHNVIALKLPDGRYAVVVSETRNGDVFVSKSIDGPWQKLGSISVDQSAFTSVKTPGDLPSSAPKAPWKASNVSLIARPNGRFEIIQRSGQILISNTGILGPYKVMGDSIYRGVSGIPQTDMRAYEDPVIWYSGGWYHVIVNHWRSRRAYHLISRDGIAGWRFQGMAYEPNAKFIRYADGTNNTWNKLERPAVVIEDGHVIAMTFAVIDTSKESQTGNNGHGSKVIVVPFDGASMDHDLIDLR</sequence>
<evidence type="ECO:0000313" key="2">
    <source>
        <dbReference type="EMBL" id="MDH2134765.1"/>
    </source>
</evidence>
<dbReference type="Gene3D" id="2.115.10.20">
    <property type="entry name" value="Glycosyl hydrolase domain, family 43"/>
    <property type="match status" value="1"/>
</dbReference>
<accession>A0AA42WZN3</accession>
<proteinExistence type="predicted"/>
<dbReference type="InterPro" id="IPR023296">
    <property type="entry name" value="Glyco_hydro_beta-prop_sf"/>
</dbReference>
<evidence type="ECO:0000256" key="1">
    <source>
        <dbReference type="SAM" id="SignalP"/>
    </source>
</evidence>
<name>A0AA42WZN3_SPHYA</name>
<comment type="caution">
    <text evidence="2">The sequence shown here is derived from an EMBL/GenBank/DDBJ whole genome shotgun (WGS) entry which is preliminary data.</text>
</comment>
<feature type="chain" id="PRO_5041368341" evidence="1">
    <location>
        <begin position="22"/>
        <end position="388"/>
    </location>
</feature>
<organism evidence="2 3">
    <name type="scientific">Sphingobium yanoikuyae</name>
    <name type="common">Sphingomonas yanoikuyae</name>
    <dbReference type="NCBI Taxonomy" id="13690"/>
    <lineage>
        <taxon>Bacteria</taxon>
        <taxon>Pseudomonadati</taxon>
        <taxon>Pseudomonadota</taxon>
        <taxon>Alphaproteobacteria</taxon>
        <taxon>Sphingomonadales</taxon>
        <taxon>Sphingomonadaceae</taxon>
        <taxon>Sphingobium</taxon>
    </lineage>
</organism>
<dbReference type="GO" id="GO:0016787">
    <property type="term" value="F:hydrolase activity"/>
    <property type="evidence" value="ECO:0007669"/>
    <property type="project" value="UniProtKB-KW"/>
</dbReference>
<dbReference type="AlphaFoldDB" id="A0AA42WZN3"/>
<dbReference type="RefSeq" id="WP_279730810.1">
    <property type="nucleotide sequence ID" value="NZ_JAOCKX010000069.1"/>
</dbReference>
<dbReference type="EMBL" id="JAOCKX010000069">
    <property type="protein sequence ID" value="MDH2134765.1"/>
    <property type="molecule type" value="Genomic_DNA"/>
</dbReference>